<dbReference type="AlphaFoldDB" id="A0AAE1D856"/>
<dbReference type="EMBL" id="JAWDGP010005032">
    <property type="protein sequence ID" value="KAK3760275.1"/>
    <property type="molecule type" value="Genomic_DNA"/>
</dbReference>
<name>A0AAE1D856_9GAST</name>
<evidence type="ECO:0000313" key="1">
    <source>
        <dbReference type="EMBL" id="KAK3760275.1"/>
    </source>
</evidence>
<sequence length="80" mass="8743">MQHPFGQVEPADPSFIHHAAPLRTGGASWTVVHPPCSTPSDRWSQLIHRSYIMQHPFGQVEPADPSFIHHAAPLRTGGAS</sequence>
<proteinExistence type="predicted"/>
<gene>
    <name evidence="1" type="ORF">RRG08_066028</name>
</gene>
<organism evidence="1 2">
    <name type="scientific">Elysia crispata</name>
    <name type="common">lettuce slug</name>
    <dbReference type="NCBI Taxonomy" id="231223"/>
    <lineage>
        <taxon>Eukaryota</taxon>
        <taxon>Metazoa</taxon>
        <taxon>Spiralia</taxon>
        <taxon>Lophotrochozoa</taxon>
        <taxon>Mollusca</taxon>
        <taxon>Gastropoda</taxon>
        <taxon>Heterobranchia</taxon>
        <taxon>Euthyneura</taxon>
        <taxon>Panpulmonata</taxon>
        <taxon>Sacoglossa</taxon>
        <taxon>Placobranchoidea</taxon>
        <taxon>Plakobranchidae</taxon>
        <taxon>Elysia</taxon>
    </lineage>
</organism>
<accession>A0AAE1D856</accession>
<comment type="caution">
    <text evidence="1">The sequence shown here is derived from an EMBL/GenBank/DDBJ whole genome shotgun (WGS) entry which is preliminary data.</text>
</comment>
<protein>
    <submittedName>
        <fullName evidence="1">Uncharacterized protein</fullName>
    </submittedName>
</protein>
<reference evidence="1" key="1">
    <citation type="journal article" date="2023" name="G3 (Bethesda)">
        <title>A reference genome for the long-term kleptoplast-retaining sea slug Elysia crispata morphotype clarki.</title>
        <authorList>
            <person name="Eastman K.E."/>
            <person name="Pendleton A.L."/>
            <person name="Shaikh M.A."/>
            <person name="Suttiyut T."/>
            <person name="Ogas R."/>
            <person name="Tomko P."/>
            <person name="Gavelis G."/>
            <person name="Widhalm J.R."/>
            <person name="Wisecaver J.H."/>
        </authorList>
    </citation>
    <scope>NUCLEOTIDE SEQUENCE</scope>
    <source>
        <strain evidence="1">ECLA1</strain>
    </source>
</reference>
<keyword evidence="2" id="KW-1185">Reference proteome</keyword>
<evidence type="ECO:0000313" key="2">
    <source>
        <dbReference type="Proteomes" id="UP001283361"/>
    </source>
</evidence>
<dbReference type="Proteomes" id="UP001283361">
    <property type="component" value="Unassembled WGS sequence"/>
</dbReference>